<dbReference type="AlphaFoldDB" id="A0A2Z3GPS5"/>
<dbReference type="OrthoDB" id="1524766at2"/>
<sequence>MISSLLFTMKPFLLRTLAAAWLLVLLGFTAQAQADLGPVRGALRNGSAHELAQFLAPAIEISFDGDKQNFNATQAELVLKDFFAKNGPIGFDFIHQGSSGEGIQYAVGRYASRGGTYRVYVKLKPSRGAPVIDNLDFTKE</sequence>
<dbReference type="EMBL" id="CP029145">
    <property type="protein sequence ID" value="AWM34122.1"/>
    <property type="molecule type" value="Genomic_DNA"/>
</dbReference>
<reference evidence="3" key="1">
    <citation type="submission" date="2018-04" db="EMBL/GenBank/DDBJ databases">
        <title>Complete genome of Antarctic heterotrophic bacterium Hymenobacter nivis.</title>
        <authorList>
            <person name="Terashima M."/>
        </authorList>
    </citation>
    <scope>NUCLEOTIDE SEQUENCE [LARGE SCALE GENOMIC DNA]</scope>
    <source>
        <strain evidence="3">NBRC 111535</strain>
    </source>
</reference>
<proteinExistence type="predicted"/>
<gene>
    <name evidence="2" type="ORF">DDQ68_15815</name>
</gene>
<protein>
    <recommendedName>
        <fullName evidence="4">DUF4783 domain-containing protein</fullName>
    </recommendedName>
</protein>
<evidence type="ECO:0000256" key="1">
    <source>
        <dbReference type="SAM" id="SignalP"/>
    </source>
</evidence>
<evidence type="ECO:0000313" key="2">
    <source>
        <dbReference type="EMBL" id="AWM34122.1"/>
    </source>
</evidence>
<organism evidence="2 3">
    <name type="scientific">Hymenobacter nivis</name>
    <dbReference type="NCBI Taxonomy" id="1850093"/>
    <lineage>
        <taxon>Bacteria</taxon>
        <taxon>Pseudomonadati</taxon>
        <taxon>Bacteroidota</taxon>
        <taxon>Cytophagia</taxon>
        <taxon>Cytophagales</taxon>
        <taxon>Hymenobacteraceae</taxon>
        <taxon>Hymenobacter</taxon>
    </lineage>
</organism>
<evidence type="ECO:0000313" key="3">
    <source>
        <dbReference type="Proteomes" id="UP000245999"/>
    </source>
</evidence>
<evidence type="ECO:0008006" key="4">
    <source>
        <dbReference type="Google" id="ProtNLM"/>
    </source>
</evidence>
<dbReference type="KEGG" id="hnv:DDQ68_15815"/>
<dbReference type="InterPro" id="IPR031977">
    <property type="entry name" value="DUF4783"/>
</dbReference>
<feature type="chain" id="PRO_5016332146" description="DUF4783 domain-containing protein" evidence="1">
    <location>
        <begin position="35"/>
        <end position="140"/>
    </location>
</feature>
<keyword evidence="3" id="KW-1185">Reference proteome</keyword>
<keyword evidence="1" id="KW-0732">Signal</keyword>
<dbReference type="Pfam" id="PF16022">
    <property type="entry name" value="DUF4783"/>
    <property type="match status" value="1"/>
</dbReference>
<feature type="signal peptide" evidence="1">
    <location>
        <begin position="1"/>
        <end position="34"/>
    </location>
</feature>
<accession>A0A2Z3GPS5</accession>
<dbReference type="Gene3D" id="3.10.450.50">
    <property type="match status" value="1"/>
</dbReference>
<name>A0A2Z3GPS5_9BACT</name>
<dbReference type="Proteomes" id="UP000245999">
    <property type="component" value="Chromosome"/>
</dbReference>